<evidence type="ECO:0000256" key="5">
    <source>
        <dbReference type="ARBA" id="ARBA00023295"/>
    </source>
</evidence>
<comment type="catalytic activity">
    <reaction evidence="1">
        <text>Hydrolysis of terminal, non-reducing beta-D-mannose residues in beta-D-mannosides.</text>
        <dbReference type="EC" id="3.2.1.25"/>
    </reaction>
</comment>
<dbReference type="InterPro" id="IPR054593">
    <property type="entry name" value="Beta-mannosidase-like_N2"/>
</dbReference>
<dbReference type="InterPro" id="IPR013783">
    <property type="entry name" value="Ig-like_fold"/>
</dbReference>
<evidence type="ECO:0000313" key="9">
    <source>
        <dbReference type="EMBL" id="QQC67720.1"/>
    </source>
</evidence>
<keyword evidence="5" id="KW-0326">Glycosidase</keyword>
<feature type="domain" description="Beta-mannosidase Ig-fold" evidence="7">
    <location>
        <begin position="733"/>
        <end position="788"/>
    </location>
</feature>
<feature type="domain" description="Beta-mannosidase-like galactose-binding" evidence="8">
    <location>
        <begin position="19"/>
        <end position="167"/>
    </location>
</feature>
<evidence type="ECO:0000256" key="6">
    <source>
        <dbReference type="SAM" id="MobiDB-lite"/>
    </source>
</evidence>
<dbReference type="Gene3D" id="3.20.20.80">
    <property type="entry name" value="Glycosidases"/>
    <property type="match status" value="1"/>
</dbReference>
<evidence type="ECO:0000256" key="2">
    <source>
        <dbReference type="ARBA" id="ARBA00012754"/>
    </source>
</evidence>
<evidence type="ECO:0000259" key="7">
    <source>
        <dbReference type="Pfam" id="PF17753"/>
    </source>
</evidence>
<dbReference type="Gene3D" id="2.60.40.10">
    <property type="entry name" value="Immunoglobulins"/>
    <property type="match status" value="2"/>
</dbReference>
<organism evidence="9 10">
    <name type="scientific">Paraburkholderia ginsengisoli</name>
    <dbReference type="NCBI Taxonomy" id="311231"/>
    <lineage>
        <taxon>Bacteria</taxon>
        <taxon>Pseudomonadati</taxon>
        <taxon>Pseudomonadota</taxon>
        <taxon>Betaproteobacteria</taxon>
        <taxon>Burkholderiales</taxon>
        <taxon>Burkholderiaceae</taxon>
        <taxon>Paraburkholderia</taxon>
    </lineage>
</organism>
<evidence type="ECO:0000256" key="3">
    <source>
        <dbReference type="ARBA" id="ARBA00022801"/>
    </source>
</evidence>
<evidence type="ECO:0000259" key="8">
    <source>
        <dbReference type="Pfam" id="PF22666"/>
    </source>
</evidence>
<keyword evidence="3 9" id="KW-0378">Hydrolase</keyword>
<dbReference type="PANTHER" id="PTHR43730">
    <property type="entry name" value="BETA-MANNOSIDASE"/>
    <property type="match status" value="1"/>
</dbReference>
<dbReference type="EMBL" id="CP066076">
    <property type="protein sequence ID" value="QQC67720.1"/>
    <property type="molecule type" value="Genomic_DNA"/>
</dbReference>
<dbReference type="InterPro" id="IPR017853">
    <property type="entry name" value="GH"/>
</dbReference>
<gene>
    <name evidence="9" type="ORF">I6I06_20230</name>
</gene>
<name>A0A7T4N9I7_9BURK</name>
<dbReference type="PANTHER" id="PTHR43730:SF1">
    <property type="entry name" value="BETA-MANNOSIDASE"/>
    <property type="match status" value="1"/>
</dbReference>
<sequence>MCSTPAGAATRPEALATINSAAWFEALVPGTVAQALAVHGVFDPLTPTPLGRQDYWYRLRLSGTGRRLIRLHGLATIAEVWLDETLLLRSDSMFVSHETAVDIGPDASTLYVCFRSLEHHLSTCPPSKRARWRTRLVDTPSLREVRTTLLGHMPGWFPSIEPIGPWRAIEIVDPHGPPRLWQHSLRSSVRGHDGLLEVEIKLAAPVEEGRNAWLRCGEHEAPLTQLAPSSFSARLTLPEVELWWPHTHGEPSLYEVTADIDGVTLSLGRTGFRTITLERGPEGRDFGLSVNGTPVFARGACWSSAAPLSLHADTSIYEHYLHLAKTAGLNMIRLGGTMTYEADAFYALCDELGLLVWQDFMFANFDYPSLDAGFVERVEREAIQFMTRTAGNPSLVVFCGGSEIAQQAAMVGLSPPQRGVELTESTLADIAATYRPDAIYISDSPHGGVLPFYPNEGASHYYGVGAYRRPLDDARRAGVRFASECLAFANVPCDATLEAIGSPAPQEPRWKRAVPRDPGASWDFDDVRDHYLHELYGVDAARLRNEDPARYLELSRAVVAEVVGETFAEWRRIGSVCSGALVWQLQDVLPGAGWGIVDAYRRPKSFWYAMKQSLQPRQILLTDEGLNGLDIHVFNDSQQRLDAHVEIVAMRDGSIPLARARHEVRIAAHGAAVFNAAELLGRFFDFTYAYRFGPREHDTVIASMYSTNGVLLSQAFYFPERTQAGIFERGDIGLEAHAEPSDGRWWVTLQTSRLARHVQISAPGFVPSDNWFHLAPGATVRVELVSDSAPRSHPFAQSTAQAPDADTKPSVIEVRAVNSSKTLRVRSKQPDQSFVDAKGLS</sequence>
<dbReference type="Pfam" id="PF22666">
    <property type="entry name" value="Glyco_hydro_2_N2"/>
    <property type="match status" value="1"/>
</dbReference>
<dbReference type="KEGG" id="pgis:I6I06_20230"/>
<dbReference type="SUPFAM" id="SSF51445">
    <property type="entry name" value="(Trans)glycosidases"/>
    <property type="match status" value="1"/>
</dbReference>
<accession>A0A7T4N9I7</accession>
<evidence type="ECO:0000256" key="4">
    <source>
        <dbReference type="ARBA" id="ARBA00023180"/>
    </source>
</evidence>
<evidence type="ECO:0000313" key="10">
    <source>
        <dbReference type="Proteomes" id="UP000595610"/>
    </source>
</evidence>
<feature type="region of interest" description="Disordered" evidence="6">
    <location>
        <begin position="791"/>
        <end position="810"/>
    </location>
</feature>
<dbReference type="InterPro" id="IPR008979">
    <property type="entry name" value="Galactose-bd-like_sf"/>
</dbReference>
<dbReference type="EC" id="3.2.1.25" evidence="2"/>
<dbReference type="InterPro" id="IPR036156">
    <property type="entry name" value="Beta-gal/glucu_dom_sf"/>
</dbReference>
<evidence type="ECO:0000256" key="1">
    <source>
        <dbReference type="ARBA" id="ARBA00000829"/>
    </source>
</evidence>
<dbReference type="Proteomes" id="UP000595610">
    <property type="component" value="Chromosome 2"/>
</dbReference>
<dbReference type="GO" id="GO:0006516">
    <property type="term" value="P:glycoprotein catabolic process"/>
    <property type="evidence" value="ECO:0007669"/>
    <property type="project" value="TreeGrafter"/>
</dbReference>
<dbReference type="Pfam" id="PF17753">
    <property type="entry name" value="Ig_mannosidase"/>
    <property type="match status" value="1"/>
</dbReference>
<dbReference type="SUPFAM" id="SSF49303">
    <property type="entry name" value="beta-Galactosidase/glucuronidase domain"/>
    <property type="match status" value="2"/>
</dbReference>
<feature type="region of interest" description="Disordered" evidence="6">
    <location>
        <begin position="822"/>
        <end position="841"/>
    </location>
</feature>
<proteinExistence type="predicted"/>
<dbReference type="InterPro" id="IPR041625">
    <property type="entry name" value="Beta-mannosidase_Ig"/>
</dbReference>
<dbReference type="AlphaFoldDB" id="A0A7T4N9I7"/>
<keyword evidence="4" id="KW-0325">Glycoprotein</keyword>
<reference evidence="9 10" key="1">
    <citation type="submission" date="2020-12" db="EMBL/GenBank/DDBJ databases">
        <title>FDA dAtabase for Regulatory Grade micrObial Sequences (FDA-ARGOS): Supporting development and validation of Infectious Disease Dx tests.</title>
        <authorList>
            <person name="Nelson B."/>
            <person name="Plummer A."/>
            <person name="Tallon L."/>
            <person name="Sadzewicz L."/>
            <person name="Zhao X."/>
            <person name="Boylan J."/>
            <person name="Ott S."/>
            <person name="Bowen H."/>
            <person name="Vavikolanu K."/>
            <person name="Mehta A."/>
            <person name="Aluvathingal J."/>
            <person name="Nadendla S."/>
            <person name="Myers T."/>
            <person name="Yan Y."/>
            <person name="Sichtig H."/>
        </authorList>
    </citation>
    <scope>NUCLEOTIDE SEQUENCE [LARGE SCALE GENOMIC DNA]</scope>
    <source>
        <strain evidence="9 10">FDAARGOS_1049</strain>
    </source>
</reference>
<dbReference type="SUPFAM" id="SSF49785">
    <property type="entry name" value="Galactose-binding domain-like"/>
    <property type="match status" value="1"/>
</dbReference>
<protein>
    <recommendedName>
        <fullName evidence="2">beta-mannosidase</fullName>
        <ecNumber evidence="2">3.2.1.25</ecNumber>
    </recommendedName>
</protein>
<keyword evidence="10" id="KW-1185">Reference proteome</keyword>
<dbReference type="RefSeq" id="WP_042328286.1">
    <property type="nucleotide sequence ID" value="NZ_CP066076.1"/>
</dbReference>
<dbReference type="InterPro" id="IPR050887">
    <property type="entry name" value="Beta-mannosidase_GH2"/>
</dbReference>
<dbReference type="Gene3D" id="2.60.120.260">
    <property type="entry name" value="Galactose-binding domain-like"/>
    <property type="match status" value="1"/>
</dbReference>
<dbReference type="GO" id="GO:0004567">
    <property type="term" value="F:beta-mannosidase activity"/>
    <property type="evidence" value="ECO:0007669"/>
    <property type="project" value="UniProtKB-EC"/>
</dbReference>